<dbReference type="GO" id="GO:0016787">
    <property type="term" value="F:hydrolase activity"/>
    <property type="evidence" value="ECO:0007669"/>
    <property type="project" value="UniProtKB-KW"/>
</dbReference>
<dbReference type="InterPro" id="IPR050261">
    <property type="entry name" value="FrsA_esterase"/>
</dbReference>
<dbReference type="PANTHER" id="PTHR22946:SF12">
    <property type="entry name" value="CONIDIAL PIGMENT BIOSYNTHESIS PROTEIN AYG1 (AFU_ORTHOLOGUE AFUA_2G17550)"/>
    <property type="match status" value="1"/>
</dbReference>
<dbReference type="InterPro" id="IPR000073">
    <property type="entry name" value="AB_hydrolase_1"/>
</dbReference>
<comment type="similarity">
    <text evidence="1">Belongs to the AB hydrolase superfamily. FUS2 hydrolase family.</text>
</comment>
<reference evidence="3 4" key="1">
    <citation type="submission" date="2024-03" db="EMBL/GenBank/DDBJ databases">
        <title>Novel species of the genus Variovorax.</title>
        <authorList>
            <person name="Liu Q."/>
            <person name="Xin Y.-H."/>
        </authorList>
    </citation>
    <scope>NUCLEOTIDE SEQUENCE [LARGE SCALE GENOMIC DNA]</scope>
    <source>
        <strain evidence="3 4">KACC 18900</strain>
    </source>
</reference>
<accession>A0ABU8WF59</accession>
<evidence type="ECO:0000256" key="1">
    <source>
        <dbReference type="ARBA" id="ARBA00038115"/>
    </source>
</evidence>
<dbReference type="InterPro" id="IPR029058">
    <property type="entry name" value="AB_hydrolase_fold"/>
</dbReference>
<dbReference type="Pfam" id="PF12697">
    <property type="entry name" value="Abhydrolase_6"/>
    <property type="match status" value="1"/>
</dbReference>
<sequence>MHLFADHLHDEYGTWPLGYIPYGGADYGEIAAVARAVGNGNDDAFHAAWTAAAERLAAQAEQALAKGHEDSARGLMLRASCFHAASYHPLYGEPVDPRLMESFRRQSQLLARALALGPTPAVPLRIPFEGTTLPGYLLPAEGRASERRPLMILTNGYDGTLTDMYFASAVAATRRGYHCLVFDGPGQGGALYEQGLRLRPDWETVVRAVVDHALGFDIVDARRIALSGWSLGGYLSARAASGEPRLAACICDPGLSSVAAGFRKAAIQLGVPSELASRLGELPAQWLKKVEQTIAVDRKLRWSVTQRNYWVHGVDNLGDYLKQVEHYTLDGRVEAIRCPVLVTVAEGDSLGHTAVEFFEALSSPKQLLRFTAEEGAGSHCEMHNRSLVNQRVLDWLDEQLVEG</sequence>
<dbReference type="Proteomes" id="UP001385892">
    <property type="component" value="Unassembled WGS sequence"/>
</dbReference>
<keyword evidence="3" id="KW-0378">Hydrolase</keyword>
<dbReference type="PANTHER" id="PTHR22946">
    <property type="entry name" value="DIENELACTONE HYDROLASE DOMAIN-CONTAINING PROTEIN-RELATED"/>
    <property type="match status" value="1"/>
</dbReference>
<gene>
    <name evidence="3" type="ORF">WKW82_05740</name>
</gene>
<proteinExistence type="inferred from homology"/>
<protein>
    <submittedName>
        <fullName evidence="3">Alpha/beta fold hydrolase</fullName>
    </submittedName>
</protein>
<keyword evidence="4" id="KW-1185">Reference proteome</keyword>
<dbReference type="Gene3D" id="1.20.1440.110">
    <property type="entry name" value="acylaminoacyl peptidase"/>
    <property type="match status" value="1"/>
</dbReference>
<dbReference type="Gene3D" id="3.40.50.1820">
    <property type="entry name" value="alpha/beta hydrolase"/>
    <property type="match status" value="1"/>
</dbReference>
<evidence type="ECO:0000313" key="4">
    <source>
        <dbReference type="Proteomes" id="UP001385892"/>
    </source>
</evidence>
<organism evidence="3 4">
    <name type="scientific">Variovorax rhizosphaerae</name>
    <dbReference type="NCBI Taxonomy" id="1836200"/>
    <lineage>
        <taxon>Bacteria</taxon>
        <taxon>Pseudomonadati</taxon>
        <taxon>Pseudomonadota</taxon>
        <taxon>Betaproteobacteria</taxon>
        <taxon>Burkholderiales</taxon>
        <taxon>Comamonadaceae</taxon>
        <taxon>Variovorax</taxon>
    </lineage>
</organism>
<comment type="caution">
    <text evidence="3">The sequence shown here is derived from an EMBL/GenBank/DDBJ whole genome shotgun (WGS) entry which is preliminary data.</text>
</comment>
<name>A0ABU8WF59_9BURK</name>
<feature type="domain" description="AB hydrolase-1" evidence="2">
    <location>
        <begin position="170"/>
        <end position="381"/>
    </location>
</feature>
<dbReference type="RefSeq" id="WP_340341285.1">
    <property type="nucleotide sequence ID" value="NZ_JBBKZT010000002.1"/>
</dbReference>
<dbReference type="EMBL" id="JBBKZT010000002">
    <property type="protein sequence ID" value="MEJ8846137.1"/>
    <property type="molecule type" value="Genomic_DNA"/>
</dbReference>
<evidence type="ECO:0000259" key="2">
    <source>
        <dbReference type="Pfam" id="PF12697"/>
    </source>
</evidence>
<evidence type="ECO:0000313" key="3">
    <source>
        <dbReference type="EMBL" id="MEJ8846137.1"/>
    </source>
</evidence>
<dbReference type="SUPFAM" id="SSF53474">
    <property type="entry name" value="alpha/beta-Hydrolases"/>
    <property type="match status" value="1"/>
</dbReference>